<dbReference type="Proteomes" id="UP000008291">
    <property type="component" value="Chromosome"/>
</dbReference>
<gene>
    <name evidence="2" type="ordered locus">Tbd_0915</name>
</gene>
<keyword evidence="3" id="KW-1185">Reference proteome</keyword>
<feature type="chain" id="PRO_5004228975" description="Secreted protein" evidence="1">
    <location>
        <begin position="29"/>
        <end position="138"/>
    </location>
</feature>
<evidence type="ECO:0000313" key="2">
    <source>
        <dbReference type="EMBL" id="AAZ96868.1"/>
    </source>
</evidence>
<dbReference type="STRING" id="292415.Tbd_0915"/>
<dbReference type="eggNOG" id="ENOG5032BQJ">
    <property type="taxonomic scope" value="Bacteria"/>
</dbReference>
<protein>
    <recommendedName>
        <fullName evidence="4">Secreted protein</fullName>
    </recommendedName>
</protein>
<accession>Q3SKB9</accession>
<evidence type="ECO:0000256" key="1">
    <source>
        <dbReference type="SAM" id="SignalP"/>
    </source>
</evidence>
<evidence type="ECO:0000313" key="3">
    <source>
        <dbReference type="Proteomes" id="UP000008291"/>
    </source>
</evidence>
<dbReference type="AlphaFoldDB" id="Q3SKB9"/>
<dbReference type="OrthoDB" id="9799434at2"/>
<dbReference type="RefSeq" id="WP_011311427.1">
    <property type="nucleotide sequence ID" value="NC_007404.1"/>
</dbReference>
<dbReference type="KEGG" id="tbd:Tbd_0915"/>
<keyword evidence="1" id="KW-0732">Signal</keyword>
<feature type="signal peptide" evidence="1">
    <location>
        <begin position="1"/>
        <end position="28"/>
    </location>
</feature>
<dbReference type="EMBL" id="CP000116">
    <property type="protein sequence ID" value="AAZ96868.1"/>
    <property type="molecule type" value="Genomic_DNA"/>
</dbReference>
<name>Q3SKB9_THIDA</name>
<evidence type="ECO:0008006" key="4">
    <source>
        <dbReference type="Google" id="ProtNLM"/>
    </source>
</evidence>
<proteinExistence type="predicted"/>
<dbReference type="HOGENOM" id="CLU_125436_0_0_4"/>
<sequence length="138" mass="14821">MTTSVQNPRGFSAAVLAVLLSMASPAWAHSNEHLATMSGTHGGMLRMAEMYHFELVVKDGEAHVWVTDHGDVPQSTKGAVATLRVINGSEAFSVSLQPSGRNELVAKNARLKSRKGTKLVLTVSMDGEAPLKTRYAMD</sequence>
<organism evidence="2 3">
    <name type="scientific">Thiobacillus denitrificans (strain ATCC 25259 / T1)</name>
    <dbReference type="NCBI Taxonomy" id="292415"/>
    <lineage>
        <taxon>Bacteria</taxon>
        <taxon>Pseudomonadati</taxon>
        <taxon>Pseudomonadota</taxon>
        <taxon>Betaproteobacteria</taxon>
        <taxon>Nitrosomonadales</taxon>
        <taxon>Thiobacillaceae</taxon>
        <taxon>Thiobacillus</taxon>
    </lineage>
</organism>
<reference evidence="2 3" key="1">
    <citation type="journal article" date="2006" name="J. Bacteriol.">
        <title>The genome sequence of the obligately chemolithoautotrophic, facultatively anaerobic bacterium Thiobacillus denitrificans.</title>
        <authorList>
            <person name="Beller H.R."/>
            <person name="Chain P.S."/>
            <person name="Letain T.E."/>
            <person name="Chakicherla A."/>
            <person name="Larimer F.W."/>
            <person name="Richardson P.M."/>
            <person name="Coleman M.A."/>
            <person name="Wood A.P."/>
            <person name="Kelly D.P."/>
        </authorList>
    </citation>
    <scope>NUCLEOTIDE SEQUENCE [LARGE SCALE GENOMIC DNA]</scope>
    <source>
        <strain evidence="2 3">ATCC 25259</strain>
    </source>
</reference>